<gene>
    <name evidence="2" type="ORF">E2C01_077182</name>
</gene>
<feature type="compositionally biased region" description="Basic and acidic residues" evidence="1">
    <location>
        <begin position="45"/>
        <end position="76"/>
    </location>
</feature>
<comment type="caution">
    <text evidence="2">The sequence shown here is derived from an EMBL/GenBank/DDBJ whole genome shotgun (WGS) entry which is preliminary data.</text>
</comment>
<feature type="region of interest" description="Disordered" evidence="1">
    <location>
        <begin position="1"/>
        <end position="84"/>
    </location>
</feature>
<accession>A0A5B7IDQ1</accession>
<evidence type="ECO:0000313" key="2">
    <source>
        <dbReference type="EMBL" id="MPC82510.1"/>
    </source>
</evidence>
<protein>
    <submittedName>
        <fullName evidence="2">Uncharacterized protein</fullName>
    </submittedName>
</protein>
<reference evidence="2" key="1">
    <citation type="submission" date="2019-05" db="EMBL/GenBank/DDBJ databases">
        <title>Another draft genome of Portunus trituberculatus and its Hox gene families provides insights of decapod evolution.</title>
        <authorList>
            <person name="Jeong J.-H."/>
            <person name="Song I."/>
            <person name="Kim S."/>
            <person name="Choi T."/>
            <person name="Kim D."/>
            <person name="Ryu S."/>
            <person name="Kim W."/>
        </authorList>
    </citation>
    <scope>NUCLEOTIDE SEQUENCE [LARGE SCALE GENOMIC DNA]</scope>
    <source>
        <tissue evidence="2">Muscle</tissue>
    </source>
</reference>
<proteinExistence type="predicted"/>
<name>A0A5B7IDQ1_PORTR</name>
<dbReference type="AlphaFoldDB" id="A0A5B7IDQ1"/>
<dbReference type="Proteomes" id="UP000324222">
    <property type="component" value="Unassembled WGS sequence"/>
</dbReference>
<evidence type="ECO:0000313" key="3">
    <source>
        <dbReference type="Proteomes" id="UP000324222"/>
    </source>
</evidence>
<dbReference type="EMBL" id="VSRR010059970">
    <property type="protein sequence ID" value="MPC82510.1"/>
    <property type="molecule type" value="Genomic_DNA"/>
</dbReference>
<evidence type="ECO:0000256" key="1">
    <source>
        <dbReference type="SAM" id="MobiDB-lite"/>
    </source>
</evidence>
<keyword evidence="3" id="KW-1185">Reference proteome</keyword>
<organism evidence="2 3">
    <name type="scientific">Portunus trituberculatus</name>
    <name type="common">Swimming crab</name>
    <name type="synonym">Neptunus trituberculatus</name>
    <dbReference type="NCBI Taxonomy" id="210409"/>
    <lineage>
        <taxon>Eukaryota</taxon>
        <taxon>Metazoa</taxon>
        <taxon>Ecdysozoa</taxon>
        <taxon>Arthropoda</taxon>
        <taxon>Crustacea</taxon>
        <taxon>Multicrustacea</taxon>
        <taxon>Malacostraca</taxon>
        <taxon>Eumalacostraca</taxon>
        <taxon>Eucarida</taxon>
        <taxon>Decapoda</taxon>
        <taxon>Pleocyemata</taxon>
        <taxon>Brachyura</taxon>
        <taxon>Eubrachyura</taxon>
        <taxon>Portunoidea</taxon>
        <taxon>Portunidae</taxon>
        <taxon>Portuninae</taxon>
        <taxon>Portunus</taxon>
    </lineage>
</organism>
<sequence>MTTEARTAAPTLAGPGHHHHHFVSSRQHSATGKPARQSLTNTATDQRKGGRWHTDAEERGERETRGDMRAEVERWRGKGFLQSS</sequence>